<evidence type="ECO:0000313" key="2">
    <source>
        <dbReference type="EMBL" id="CAG5095416.1"/>
    </source>
</evidence>
<keyword evidence="3" id="KW-1185">Reference proteome</keyword>
<organism evidence="2 3">
    <name type="scientific">Oikopleura dioica</name>
    <name type="common">Tunicate</name>
    <dbReference type="NCBI Taxonomy" id="34765"/>
    <lineage>
        <taxon>Eukaryota</taxon>
        <taxon>Metazoa</taxon>
        <taxon>Chordata</taxon>
        <taxon>Tunicata</taxon>
        <taxon>Appendicularia</taxon>
        <taxon>Copelata</taxon>
        <taxon>Oikopleuridae</taxon>
        <taxon>Oikopleura</taxon>
    </lineage>
</organism>
<gene>
    <name evidence="2" type="ORF">OKIOD_LOCUS5735</name>
</gene>
<feature type="region of interest" description="Disordered" evidence="1">
    <location>
        <begin position="415"/>
        <end position="437"/>
    </location>
</feature>
<reference evidence="2 3" key="1">
    <citation type="submission" date="2021-04" db="EMBL/GenBank/DDBJ databases">
        <authorList>
            <person name="Bliznina A."/>
        </authorList>
    </citation>
    <scope>NUCLEOTIDE SEQUENCE [LARGE SCALE GENOMIC DNA]</scope>
</reference>
<protein>
    <submittedName>
        <fullName evidence="2">Oidioi.mRNA.OKI2018_I69.XSR.g14177.t1.cds</fullName>
    </submittedName>
</protein>
<evidence type="ECO:0000256" key="1">
    <source>
        <dbReference type="SAM" id="MobiDB-lite"/>
    </source>
</evidence>
<dbReference type="Proteomes" id="UP001158576">
    <property type="component" value="Chromosome XSR"/>
</dbReference>
<feature type="region of interest" description="Disordered" evidence="1">
    <location>
        <begin position="364"/>
        <end position="388"/>
    </location>
</feature>
<feature type="region of interest" description="Disordered" evidence="1">
    <location>
        <begin position="23"/>
        <end position="43"/>
    </location>
</feature>
<proteinExistence type="predicted"/>
<sequence>MLPPRWSILVNDSGVQCTLYWESSEAAPPSPPPSPDATTPNQGALPVNIRNKRHATQQINDFQNELLFKYQSPELQIPMTPKRARPNPSAHRPPSFSSAFNLPSALTSRAPLAIPINPNTLSMEGMKKFDVGDISIDPILANRNALNNLQEAIQTQLQNRGNIIRLNPSSKPSTPGTEPTPPTPKSVIQLSSDLSNKENTQNQSENTVTINKSISPSPQENCSRRDSVVAENTQATAAPSNNQHCQPSNKTEIENNGNLNTPSISSSSAIVLPSSSESGPFHPHHAIRQISNEIDNISDGDVDDMNLEDIVKQQEKMEQSIPSSVPSGNGVISSQVSVIDGGLSSSEGRNDIIHQREPIMPKQEDIDSDCEVIGDDTNGTSKSLPMRSVVRPPLSFETPLQRPMNQLSIPSFALSSDNASRNQPSSQKLVGTRSGPLSFNKCSVASVDKLAEQNGHKAELQALRQEANRGDETRL</sequence>
<feature type="compositionally biased region" description="Polar residues" evidence="1">
    <location>
        <begin position="188"/>
        <end position="221"/>
    </location>
</feature>
<name>A0ABN7S8Z9_OIKDI</name>
<feature type="region of interest" description="Disordered" evidence="1">
    <location>
        <begin position="164"/>
        <end position="227"/>
    </location>
</feature>
<evidence type="ECO:0000313" key="3">
    <source>
        <dbReference type="Proteomes" id="UP001158576"/>
    </source>
</evidence>
<dbReference type="EMBL" id="OU015569">
    <property type="protein sequence ID" value="CAG5095416.1"/>
    <property type="molecule type" value="Genomic_DNA"/>
</dbReference>
<feature type="compositionally biased region" description="Low complexity" evidence="1">
    <location>
        <begin position="168"/>
        <end position="177"/>
    </location>
</feature>
<accession>A0ABN7S8Z9</accession>